<feature type="non-terminal residue" evidence="2">
    <location>
        <position position="1"/>
    </location>
</feature>
<sequence length="274" mass="30730">RVLIKNDNNSDGNSLESVFFIVERLSNLGIGLSPEDIINNYMDIANDPGMEVEILEEESFYIEDNRKMEIAGYKYNSALSPYTKEIDLISYIQNGNYIYLIKYMGSNIEEHKAKRTFKNIISTFLFNDKLKAVKKADKNTSINILILGLDSGMDRDWSSNNARSDINIILHINLETCKSTIVTIPRDLWVSIPGHNDGKINGAHAIGGPELAIQTFEDFTGLNIDNYIITDFDGFIPLIDFLGGITVEINENLTDSFSGCYLNKGVHLLNGEQA</sequence>
<comment type="caution">
    <text evidence="2">The sequence shown here is derived from an EMBL/GenBank/DDBJ whole genome shotgun (WGS) entry which is preliminary data.</text>
</comment>
<dbReference type="Pfam" id="PF03816">
    <property type="entry name" value="LytR_cpsA_psr"/>
    <property type="match status" value="1"/>
</dbReference>
<dbReference type="NCBIfam" id="TIGR00350">
    <property type="entry name" value="lytR_cpsA_psr"/>
    <property type="match status" value="1"/>
</dbReference>
<feature type="non-terminal residue" evidence="2">
    <location>
        <position position="274"/>
    </location>
</feature>
<gene>
    <name evidence="2" type="ORF">S06H3_34338</name>
</gene>
<protein>
    <recommendedName>
        <fullName evidence="1">Cell envelope-related transcriptional attenuator domain-containing protein</fullName>
    </recommendedName>
</protein>
<reference evidence="2" key="1">
    <citation type="journal article" date="2014" name="Front. Microbiol.">
        <title>High frequency of phylogenetically diverse reductive dehalogenase-homologous genes in deep subseafloor sedimentary metagenomes.</title>
        <authorList>
            <person name="Kawai M."/>
            <person name="Futagami T."/>
            <person name="Toyoda A."/>
            <person name="Takaki Y."/>
            <person name="Nishi S."/>
            <person name="Hori S."/>
            <person name="Arai W."/>
            <person name="Tsubouchi T."/>
            <person name="Morono Y."/>
            <person name="Uchiyama I."/>
            <person name="Ito T."/>
            <person name="Fujiyama A."/>
            <person name="Inagaki F."/>
            <person name="Takami H."/>
        </authorList>
    </citation>
    <scope>NUCLEOTIDE SEQUENCE</scope>
    <source>
        <strain evidence="2">Expedition CK06-06</strain>
    </source>
</reference>
<accession>X1MCY3</accession>
<organism evidence="2">
    <name type="scientific">marine sediment metagenome</name>
    <dbReference type="NCBI Taxonomy" id="412755"/>
    <lineage>
        <taxon>unclassified sequences</taxon>
        <taxon>metagenomes</taxon>
        <taxon>ecological metagenomes</taxon>
    </lineage>
</organism>
<feature type="domain" description="Cell envelope-related transcriptional attenuator" evidence="1">
    <location>
        <begin position="163"/>
        <end position="274"/>
    </location>
</feature>
<evidence type="ECO:0000313" key="2">
    <source>
        <dbReference type="EMBL" id="GAI29143.1"/>
    </source>
</evidence>
<name>X1MCY3_9ZZZZ</name>
<dbReference type="Gene3D" id="3.40.630.190">
    <property type="entry name" value="LCP protein"/>
    <property type="match status" value="1"/>
</dbReference>
<dbReference type="EMBL" id="BARV01020600">
    <property type="protein sequence ID" value="GAI29143.1"/>
    <property type="molecule type" value="Genomic_DNA"/>
</dbReference>
<proteinExistence type="predicted"/>
<dbReference type="PANTHER" id="PTHR33392:SF6">
    <property type="entry name" value="POLYISOPRENYL-TEICHOIC ACID--PEPTIDOGLYCAN TEICHOIC ACID TRANSFERASE TAGU"/>
    <property type="match status" value="1"/>
</dbReference>
<dbReference type="AlphaFoldDB" id="X1MCY3"/>
<dbReference type="InterPro" id="IPR050922">
    <property type="entry name" value="LytR/CpsA/Psr_CW_biosynth"/>
</dbReference>
<dbReference type="PANTHER" id="PTHR33392">
    <property type="entry name" value="POLYISOPRENYL-TEICHOIC ACID--PEPTIDOGLYCAN TEICHOIC ACID TRANSFERASE TAGU"/>
    <property type="match status" value="1"/>
</dbReference>
<evidence type="ECO:0000259" key="1">
    <source>
        <dbReference type="Pfam" id="PF03816"/>
    </source>
</evidence>
<dbReference type="InterPro" id="IPR004474">
    <property type="entry name" value="LytR_CpsA_psr"/>
</dbReference>